<feature type="region of interest" description="Disordered" evidence="6">
    <location>
        <begin position="1"/>
        <end position="65"/>
    </location>
</feature>
<feature type="compositionally biased region" description="Basic and acidic residues" evidence="6">
    <location>
        <begin position="1"/>
        <end position="18"/>
    </location>
</feature>
<dbReference type="GO" id="GO:0022857">
    <property type="term" value="F:transmembrane transporter activity"/>
    <property type="evidence" value="ECO:0007669"/>
    <property type="project" value="InterPro"/>
</dbReference>
<evidence type="ECO:0000256" key="4">
    <source>
        <dbReference type="ARBA" id="ARBA00022989"/>
    </source>
</evidence>
<comment type="subcellular location">
    <subcellularLocation>
        <location evidence="1">Membrane</location>
        <topology evidence="1">Multi-pass membrane protein</topology>
    </subcellularLocation>
</comment>
<feature type="transmembrane region" description="Helical" evidence="7">
    <location>
        <begin position="314"/>
        <end position="333"/>
    </location>
</feature>
<sequence length="559" mass="59159">MAEPLGRGRDSTNRRDSTDSQTQLLPPPSHPYPNADMAAEGEEEEGGREEGRPGGPARDHSVARVSEQEARRIVRRIDARIMPLLFLTHMVGFMDKTILSSAAVFGLREDTGLAGTDAYAWVSSAFYIGFLAATYPAARLATRLPAARLLGCDALLWGAAVALTAACRSAGGLVAARLALGAAEAAVDPCLVLVTSTWYTRDEIPARTGAWFAGNAAGGVAASLLAYGIGHAAGGDGHHGAWRWMFVALGALTVLLGAALLARLPSGIAGARFLTPAERAWAADRVVVAGLGSTAEPAWRWAQMREGLADPKTWAIAALALLCQIPNGGTQNFANIVVKSFGFSSLQSTLVNIPYSVISIVSIAGSGWLAGRFRSMNCILIALVVLPPIVGSALISNRASIPHAVSLLGYFLLATGPAALPLLLALVQANFRGVTKKMTMTALLFTAYCAGNIAGPQLFIEAEAPTYDTAFRAILVCYSLVVGFALGLRAYLQFMNRRRREREGVEGSAGASGVLSGGKVVDGRRDERQVDEAGGELRLQPGDYEDVTDWNAFGFRYRL</sequence>
<organism evidence="9">
    <name type="scientific">Rosellinia necatrix</name>
    <name type="common">White root-rot fungus</name>
    <dbReference type="NCBI Taxonomy" id="77044"/>
    <lineage>
        <taxon>Eukaryota</taxon>
        <taxon>Fungi</taxon>
        <taxon>Dikarya</taxon>
        <taxon>Ascomycota</taxon>
        <taxon>Pezizomycotina</taxon>
        <taxon>Sordariomycetes</taxon>
        <taxon>Xylariomycetidae</taxon>
        <taxon>Xylariales</taxon>
        <taxon>Xylariaceae</taxon>
        <taxon>Rosellinia</taxon>
    </lineage>
</organism>
<feature type="transmembrane region" description="Helical" evidence="7">
    <location>
        <begin position="210"/>
        <end position="229"/>
    </location>
</feature>
<feature type="transmembrane region" description="Helical" evidence="7">
    <location>
        <begin position="471"/>
        <end position="492"/>
    </location>
</feature>
<evidence type="ECO:0000256" key="3">
    <source>
        <dbReference type="ARBA" id="ARBA00022692"/>
    </source>
</evidence>
<dbReference type="OMA" id="NTFFWGA"/>
<keyword evidence="5 7" id="KW-0472">Membrane</keyword>
<dbReference type="Proteomes" id="UP000054516">
    <property type="component" value="Unassembled WGS sequence"/>
</dbReference>
<evidence type="ECO:0000256" key="2">
    <source>
        <dbReference type="ARBA" id="ARBA00022448"/>
    </source>
</evidence>
<keyword evidence="4 7" id="KW-1133">Transmembrane helix</keyword>
<dbReference type="GO" id="GO:0016020">
    <property type="term" value="C:membrane"/>
    <property type="evidence" value="ECO:0007669"/>
    <property type="project" value="UniProtKB-SubCell"/>
</dbReference>
<feature type="transmembrane region" description="Helical" evidence="7">
    <location>
        <begin position="81"/>
        <end position="106"/>
    </location>
</feature>
<feature type="transmembrane region" description="Helical" evidence="7">
    <location>
        <begin position="241"/>
        <end position="262"/>
    </location>
</feature>
<feature type="transmembrane region" description="Helical" evidence="7">
    <location>
        <begin position="439"/>
        <end position="459"/>
    </location>
</feature>
<evidence type="ECO:0000256" key="5">
    <source>
        <dbReference type="ARBA" id="ARBA00023136"/>
    </source>
</evidence>
<dbReference type="InterPro" id="IPR036259">
    <property type="entry name" value="MFS_trans_sf"/>
</dbReference>
<dbReference type="PROSITE" id="PS50850">
    <property type="entry name" value="MFS"/>
    <property type="match status" value="1"/>
</dbReference>
<dbReference type="Gene3D" id="1.20.1250.20">
    <property type="entry name" value="MFS general substrate transporter like domains"/>
    <property type="match status" value="2"/>
</dbReference>
<feature type="transmembrane region" description="Helical" evidence="7">
    <location>
        <begin position="378"/>
        <end position="395"/>
    </location>
</feature>
<dbReference type="PANTHER" id="PTHR43791:SF10">
    <property type="entry name" value="MAJOR FACILITATOR SUPERFAMILY (MFS) PROFILE DOMAIN-CONTAINING PROTEIN"/>
    <property type="match status" value="1"/>
</dbReference>
<accession>A0A1W2TSQ2</accession>
<dbReference type="OrthoDB" id="6730379at2759"/>
<dbReference type="InterPro" id="IPR011701">
    <property type="entry name" value="MFS"/>
</dbReference>
<evidence type="ECO:0000313" key="9">
    <source>
        <dbReference type="EMBL" id="GAP91572.2"/>
    </source>
</evidence>
<evidence type="ECO:0000259" key="8">
    <source>
        <dbReference type="PROSITE" id="PS50850"/>
    </source>
</evidence>
<dbReference type="InterPro" id="IPR020846">
    <property type="entry name" value="MFS_dom"/>
</dbReference>
<dbReference type="PANTHER" id="PTHR43791">
    <property type="entry name" value="PERMEASE-RELATED"/>
    <property type="match status" value="1"/>
</dbReference>
<feature type="domain" description="Major facilitator superfamily (MFS) profile" evidence="8">
    <location>
        <begin position="81"/>
        <end position="499"/>
    </location>
</feature>
<proteinExistence type="predicted"/>
<name>A0A1W2TSQ2_ROSNE</name>
<feature type="compositionally biased region" description="Basic and acidic residues" evidence="6">
    <location>
        <begin position="48"/>
        <end position="65"/>
    </location>
</feature>
<evidence type="ECO:0000256" key="6">
    <source>
        <dbReference type="SAM" id="MobiDB-lite"/>
    </source>
</evidence>
<keyword evidence="3 7" id="KW-0812">Transmembrane</keyword>
<keyword evidence="2" id="KW-0813">Transport</keyword>
<dbReference type="SUPFAM" id="SSF103473">
    <property type="entry name" value="MFS general substrate transporter"/>
    <property type="match status" value="1"/>
</dbReference>
<dbReference type="EMBL" id="DF977510">
    <property type="protein sequence ID" value="GAP91572.2"/>
    <property type="molecule type" value="Genomic_DNA"/>
</dbReference>
<feature type="transmembrane region" description="Helical" evidence="7">
    <location>
        <begin position="353"/>
        <end position="371"/>
    </location>
</feature>
<gene>
    <name evidence="9" type="ORF">SAMD00023353_6500150</name>
</gene>
<feature type="transmembrane region" description="Helical" evidence="7">
    <location>
        <begin position="407"/>
        <end position="427"/>
    </location>
</feature>
<protein>
    <submittedName>
        <fullName evidence="9">Putative major facilitator superfamily transporter</fullName>
    </submittedName>
</protein>
<evidence type="ECO:0000313" key="10">
    <source>
        <dbReference type="Proteomes" id="UP000054516"/>
    </source>
</evidence>
<evidence type="ECO:0000256" key="1">
    <source>
        <dbReference type="ARBA" id="ARBA00004141"/>
    </source>
</evidence>
<reference evidence="9" key="1">
    <citation type="submission" date="2016-03" db="EMBL/GenBank/DDBJ databases">
        <title>Draft genome sequence of Rosellinia necatrix.</title>
        <authorList>
            <person name="Kanematsu S."/>
        </authorList>
    </citation>
    <scope>NUCLEOTIDE SEQUENCE [LARGE SCALE GENOMIC DNA]</scope>
    <source>
        <strain evidence="9">W97</strain>
    </source>
</reference>
<feature type="transmembrane region" description="Helical" evidence="7">
    <location>
        <begin position="118"/>
        <end position="138"/>
    </location>
</feature>
<dbReference type="Pfam" id="PF07690">
    <property type="entry name" value="MFS_1"/>
    <property type="match status" value="1"/>
</dbReference>
<keyword evidence="10" id="KW-1185">Reference proteome</keyword>
<evidence type="ECO:0000256" key="7">
    <source>
        <dbReference type="SAM" id="Phobius"/>
    </source>
</evidence>
<dbReference type="AlphaFoldDB" id="A0A1W2TSQ2"/>